<feature type="compositionally biased region" description="Acidic residues" evidence="1">
    <location>
        <begin position="44"/>
        <end position="55"/>
    </location>
</feature>
<evidence type="ECO:0000313" key="2">
    <source>
        <dbReference type="EMBL" id="KZT34001.1"/>
    </source>
</evidence>
<dbReference type="Proteomes" id="UP000076798">
    <property type="component" value="Unassembled WGS sequence"/>
</dbReference>
<feature type="region of interest" description="Disordered" evidence="1">
    <location>
        <begin position="34"/>
        <end position="55"/>
    </location>
</feature>
<protein>
    <submittedName>
        <fullName evidence="2">Uncharacterized protein</fullName>
    </submittedName>
</protein>
<reference evidence="2 3" key="1">
    <citation type="journal article" date="2016" name="Mol. Biol. Evol.">
        <title>Comparative Genomics of Early-Diverging Mushroom-Forming Fungi Provides Insights into the Origins of Lignocellulose Decay Capabilities.</title>
        <authorList>
            <person name="Nagy L.G."/>
            <person name="Riley R."/>
            <person name="Tritt A."/>
            <person name="Adam C."/>
            <person name="Daum C."/>
            <person name="Floudas D."/>
            <person name="Sun H."/>
            <person name="Yadav J.S."/>
            <person name="Pangilinan J."/>
            <person name="Larsson K.H."/>
            <person name="Matsuura K."/>
            <person name="Barry K."/>
            <person name="Labutti K."/>
            <person name="Kuo R."/>
            <person name="Ohm R.A."/>
            <person name="Bhattacharya S.S."/>
            <person name="Shirouzu T."/>
            <person name="Yoshinaga Y."/>
            <person name="Martin F.M."/>
            <person name="Grigoriev I.V."/>
            <person name="Hibbett D.S."/>
        </authorList>
    </citation>
    <scope>NUCLEOTIDE SEQUENCE [LARGE SCALE GENOMIC DNA]</scope>
    <source>
        <strain evidence="2 3">HHB10207 ss-3</strain>
    </source>
</reference>
<evidence type="ECO:0000256" key="1">
    <source>
        <dbReference type="SAM" id="MobiDB-lite"/>
    </source>
</evidence>
<proteinExistence type="predicted"/>
<organism evidence="2 3">
    <name type="scientific">Sistotremastrum suecicum HHB10207 ss-3</name>
    <dbReference type="NCBI Taxonomy" id="1314776"/>
    <lineage>
        <taxon>Eukaryota</taxon>
        <taxon>Fungi</taxon>
        <taxon>Dikarya</taxon>
        <taxon>Basidiomycota</taxon>
        <taxon>Agaricomycotina</taxon>
        <taxon>Agaricomycetes</taxon>
        <taxon>Sistotremastrales</taxon>
        <taxon>Sistotremastraceae</taxon>
        <taxon>Sistotremastrum</taxon>
    </lineage>
</organism>
<evidence type="ECO:0000313" key="3">
    <source>
        <dbReference type="Proteomes" id="UP000076798"/>
    </source>
</evidence>
<dbReference type="AlphaFoldDB" id="A0A165Z6X6"/>
<sequence>MVPATTQIPISQPAPVLRSTLCLPDFRQVACASQEAQSNKSEAKEDELEENEDDNENVQALKAYARLVINTKNAEILESAVPSFEISEWYKNGDQLLEVFLAVRERFLATDTSFRVKETAQQQLAYFADWRGWTQDGWTWRDNIEGNAITRSCRDQCKALVEQSYGSHQQFFSAWYSSPPSIHSTAICGGRHGATSTTQV</sequence>
<gene>
    <name evidence="2" type="ORF">SISSUDRAFT_358243</name>
</gene>
<keyword evidence="3" id="KW-1185">Reference proteome</keyword>
<accession>A0A165Z6X6</accession>
<dbReference type="EMBL" id="KV428205">
    <property type="protein sequence ID" value="KZT34001.1"/>
    <property type="molecule type" value="Genomic_DNA"/>
</dbReference>
<name>A0A165Z6X6_9AGAM</name>